<gene>
    <name evidence="2" type="ORF">PROFUN_00765</name>
</gene>
<keyword evidence="3" id="KW-1185">Reference proteome</keyword>
<evidence type="ECO:0000313" key="2">
    <source>
        <dbReference type="EMBL" id="PRP87554.1"/>
    </source>
</evidence>
<protein>
    <submittedName>
        <fullName evidence="2">Uncharacterized protein</fullName>
    </submittedName>
</protein>
<comment type="caution">
    <text evidence="2">The sequence shown here is derived from an EMBL/GenBank/DDBJ whole genome shotgun (WGS) entry which is preliminary data.</text>
</comment>
<evidence type="ECO:0000313" key="3">
    <source>
        <dbReference type="Proteomes" id="UP000241769"/>
    </source>
</evidence>
<sequence length="416" mass="46168">MGNIPLNTLYIELKARGGRTGNHLAFGSRLGGKRDCSTRFNLGFYRLQLAILLNASVLHSPLQATKLTLISVLDGLILSIISKELFALKSGVALTESASSSQWLHQINPNPSLVTSIMQGGYRPDNEDTSDFLGSSTKRGCAAASEEMLGQTDALVNHLLENGLFEFNLPPALWVDPNSQQYQDTYNDLATQYQAAKTCRKDITTRRKQTDEPKMTTRAGTKFDSSSDDEDPKFVTQGRIRRLIESTNWSERRKGLANGWLVETSEREKTDAAILAHLNTIVGSLNISIQLLNDTVGHGSSSEMAWHSNKFLETVHLESKQNTYRCANSRLYLYSSCAVISTKLSSILKHNVKRNTTLKAHPQTLISLLCLTDALSTQKLINVLQRIYKLMTGSKHSVCSPANPTKRPRQIMSPQQ</sequence>
<evidence type="ECO:0000256" key="1">
    <source>
        <dbReference type="SAM" id="MobiDB-lite"/>
    </source>
</evidence>
<organism evidence="2 3">
    <name type="scientific">Planoprotostelium fungivorum</name>
    <dbReference type="NCBI Taxonomy" id="1890364"/>
    <lineage>
        <taxon>Eukaryota</taxon>
        <taxon>Amoebozoa</taxon>
        <taxon>Evosea</taxon>
        <taxon>Variosea</taxon>
        <taxon>Cavosteliida</taxon>
        <taxon>Cavosteliaceae</taxon>
        <taxon>Planoprotostelium</taxon>
    </lineage>
</organism>
<dbReference type="EMBL" id="MDYQ01000020">
    <property type="protein sequence ID" value="PRP87554.1"/>
    <property type="molecule type" value="Genomic_DNA"/>
</dbReference>
<reference evidence="2 3" key="1">
    <citation type="journal article" date="2018" name="Genome Biol. Evol.">
        <title>Multiple Roots of Fruiting Body Formation in Amoebozoa.</title>
        <authorList>
            <person name="Hillmann F."/>
            <person name="Forbes G."/>
            <person name="Novohradska S."/>
            <person name="Ferling I."/>
            <person name="Riege K."/>
            <person name="Groth M."/>
            <person name="Westermann M."/>
            <person name="Marz M."/>
            <person name="Spaller T."/>
            <person name="Winckler T."/>
            <person name="Schaap P."/>
            <person name="Glockner G."/>
        </authorList>
    </citation>
    <scope>NUCLEOTIDE SEQUENCE [LARGE SCALE GENOMIC DNA]</scope>
    <source>
        <strain evidence="2 3">Jena</strain>
    </source>
</reference>
<name>A0A2P6NUB0_9EUKA</name>
<dbReference type="Proteomes" id="UP000241769">
    <property type="component" value="Unassembled WGS sequence"/>
</dbReference>
<accession>A0A2P6NUB0</accession>
<dbReference type="InParanoid" id="A0A2P6NUB0"/>
<feature type="compositionally biased region" description="Basic and acidic residues" evidence="1">
    <location>
        <begin position="206"/>
        <end position="215"/>
    </location>
</feature>
<feature type="region of interest" description="Disordered" evidence="1">
    <location>
        <begin position="395"/>
        <end position="416"/>
    </location>
</feature>
<dbReference type="AlphaFoldDB" id="A0A2P6NUB0"/>
<feature type="region of interest" description="Disordered" evidence="1">
    <location>
        <begin position="206"/>
        <end position="233"/>
    </location>
</feature>
<proteinExistence type="predicted"/>